<dbReference type="PANTHER" id="PTHR42837:SF2">
    <property type="entry name" value="MEMBRANE METALLOPROTEASE ARASP2, CHLOROPLASTIC-RELATED"/>
    <property type="match status" value="1"/>
</dbReference>
<sequence>MPDFFNSLFSSVWAIFLIILFFGGSIFVHELGHFLAARRRGVKVSRFSIGFGPAIWKRTAKDGVEYRLAWIPLGGYVALPQLADMAAVEGESDIDVATLPPISYGTRMIVFGAGAFFNVLFAFALATILWVIGQPTSEDMATTRIGYITATMTMPDGSTVTSPAAEAGLRVGDAIRAIDGTQVADWPELLQTLVTSAGVTDDGRRRAVFTIERDGQLLDLPVYPRLSGEDNIRRVGILAAYTPIVAEVPEKSYAATLGLQVGDRLLELNGTPLLNLVPLMDAMQAKEPKAVVLKISRAGTESTITVPADRAKDTPPLFGAAYRTTFGLKHTNPITQITNQVAMTWRTLWSLLHPQSDIGISKLSGPIGIGKIYWDASEAGIRYVLWIAILVNVNLAIFNLLPIPVLDGGHMLFATIGKLRGRALPTNFIAATQSAFMILLLSMIIYVSVFDVRRIARDVKADHAAEKAAEEKPAK</sequence>
<dbReference type="Pfam" id="PF17820">
    <property type="entry name" value="PDZ_6"/>
    <property type="match status" value="1"/>
</dbReference>
<dbReference type="OrthoDB" id="9782003at2"/>
<name>A0A1D8B018_9BACT</name>
<dbReference type="SMART" id="SM00228">
    <property type="entry name" value="PDZ"/>
    <property type="match status" value="2"/>
</dbReference>
<dbReference type="EMBL" id="CP016094">
    <property type="protein sequence ID" value="AOS46477.1"/>
    <property type="molecule type" value="Genomic_DNA"/>
</dbReference>
<dbReference type="InterPro" id="IPR036034">
    <property type="entry name" value="PDZ_sf"/>
</dbReference>
<keyword evidence="9 11" id="KW-0482">Metalloprotease</keyword>
<keyword evidence="6 11" id="KW-0378">Hydrolase</keyword>
<evidence type="ECO:0000256" key="4">
    <source>
        <dbReference type="ARBA" id="ARBA00022670"/>
    </source>
</evidence>
<dbReference type="KEGG" id="obg:Verru16b_03583"/>
<dbReference type="Gene3D" id="2.30.42.10">
    <property type="match status" value="2"/>
</dbReference>
<dbReference type="STRING" id="1838286.Verru16b_03583"/>
<keyword evidence="8 11" id="KW-1133">Transmembrane helix</keyword>
<feature type="transmembrane region" description="Helical" evidence="11">
    <location>
        <begin position="12"/>
        <end position="36"/>
    </location>
</feature>
<feature type="transmembrane region" description="Helical" evidence="11">
    <location>
        <begin position="108"/>
        <end position="132"/>
    </location>
</feature>
<evidence type="ECO:0000256" key="7">
    <source>
        <dbReference type="ARBA" id="ARBA00022833"/>
    </source>
</evidence>
<proteinExistence type="inferred from homology"/>
<evidence type="ECO:0000256" key="1">
    <source>
        <dbReference type="ARBA" id="ARBA00001947"/>
    </source>
</evidence>
<evidence type="ECO:0000313" key="13">
    <source>
        <dbReference type="EMBL" id="AOS46477.1"/>
    </source>
</evidence>
<evidence type="ECO:0000256" key="3">
    <source>
        <dbReference type="ARBA" id="ARBA00007931"/>
    </source>
</evidence>
<keyword evidence="11" id="KW-0479">Metal-binding</keyword>
<feature type="domain" description="PDZ" evidence="12">
    <location>
        <begin position="233"/>
        <end position="299"/>
    </location>
</feature>
<evidence type="ECO:0000256" key="9">
    <source>
        <dbReference type="ARBA" id="ARBA00023049"/>
    </source>
</evidence>
<keyword evidence="14" id="KW-1185">Reference proteome</keyword>
<accession>A0A1D8B018</accession>
<evidence type="ECO:0000256" key="6">
    <source>
        <dbReference type="ARBA" id="ARBA00022801"/>
    </source>
</evidence>
<dbReference type="Pfam" id="PF02163">
    <property type="entry name" value="Peptidase_M50"/>
    <property type="match status" value="1"/>
</dbReference>
<dbReference type="PANTHER" id="PTHR42837">
    <property type="entry name" value="REGULATOR OF SIGMA-E PROTEASE RSEP"/>
    <property type="match status" value="1"/>
</dbReference>
<evidence type="ECO:0000256" key="2">
    <source>
        <dbReference type="ARBA" id="ARBA00004141"/>
    </source>
</evidence>
<dbReference type="GO" id="GO:0004222">
    <property type="term" value="F:metalloendopeptidase activity"/>
    <property type="evidence" value="ECO:0007669"/>
    <property type="project" value="InterPro"/>
</dbReference>
<feature type="domain" description="PDZ" evidence="12">
    <location>
        <begin position="127"/>
        <end position="215"/>
    </location>
</feature>
<dbReference type="SUPFAM" id="SSF50156">
    <property type="entry name" value="PDZ domain-like"/>
    <property type="match status" value="2"/>
</dbReference>
<protein>
    <recommendedName>
        <fullName evidence="11">Zinc metalloprotease</fullName>
        <ecNumber evidence="11">3.4.24.-</ecNumber>
    </recommendedName>
</protein>
<comment type="similarity">
    <text evidence="3 11">Belongs to the peptidase M50B family.</text>
</comment>
<feature type="transmembrane region" description="Helical" evidence="11">
    <location>
        <begin position="383"/>
        <end position="403"/>
    </location>
</feature>
<evidence type="ECO:0000256" key="10">
    <source>
        <dbReference type="ARBA" id="ARBA00023136"/>
    </source>
</evidence>
<keyword evidence="5 11" id="KW-0812">Transmembrane</keyword>
<dbReference type="GO" id="GO:0016020">
    <property type="term" value="C:membrane"/>
    <property type="evidence" value="ECO:0007669"/>
    <property type="project" value="UniProtKB-SubCell"/>
</dbReference>
<dbReference type="CDD" id="cd06163">
    <property type="entry name" value="S2P-M50_PDZ_RseP-like"/>
    <property type="match status" value="1"/>
</dbReference>
<dbReference type="AlphaFoldDB" id="A0A1D8B018"/>
<reference evidence="13 14" key="1">
    <citation type="submission" date="2016-06" db="EMBL/GenBank/DDBJ databases">
        <title>Three novel species with peptidoglycan cell walls form the new genus Lacunisphaera gen. nov. in the family Opitutaceae of the verrucomicrobial subdivision 4.</title>
        <authorList>
            <person name="Rast P."/>
            <person name="Gloeckner I."/>
            <person name="Jogler M."/>
            <person name="Boedeker C."/>
            <person name="Jeske O."/>
            <person name="Wiegand S."/>
            <person name="Reinhardt R."/>
            <person name="Schumann P."/>
            <person name="Rohde M."/>
            <person name="Spring S."/>
            <person name="Gloeckner F.O."/>
            <person name="Jogler C."/>
        </authorList>
    </citation>
    <scope>NUCLEOTIDE SEQUENCE [LARGE SCALE GENOMIC DNA]</scope>
    <source>
        <strain evidence="13 14">IG16b</strain>
    </source>
</reference>
<dbReference type="Proteomes" id="UP000095228">
    <property type="component" value="Chromosome"/>
</dbReference>
<keyword evidence="7 11" id="KW-0862">Zinc</keyword>
<evidence type="ECO:0000256" key="11">
    <source>
        <dbReference type="RuleBase" id="RU362031"/>
    </source>
</evidence>
<dbReference type="EC" id="3.4.24.-" evidence="11"/>
<dbReference type="RefSeq" id="WP_069963521.1">
    <property type="nucleotide sequence ID" value="NZ_CP016094.1"/>
</dbReference>
<comment type="subcellular location">
    <subcellularLocation>
        <location evidence="2">Membrane</location>
        <topology evidence="2">Multi-pass membrane protein</topology>
    </subcellularLocation>
</comment>
<dbReference type="PATRIC" id="fig|1838286.3.peg.3620"/>
<organism evidence="13 14">
    <name type="scientific">Lacunisphaera limnophila</name>
    <dbReference type="NCBI Taxonomy" id="1838286"/>
    <lineage>
        <taxon>Bacteria</taxon>
        <taxon>Pseudomonadati</taxon>
        <taxon>Verrucomicrobiota</taxon>
        <taxon>Opitutia</taxon>
        <taxon>Opitutales</taxon>
        <taxon>Opitutaceae</taxon>
        <taxon>Lacunisphaera</taxon>
    </lineage>
</organism>
<gene>
    <name evidence="13" type="primary">rseP</name>
    <name evidence="13" type="ORF">Verru16b_03583</name>
</gene>
<feature type="transmembrane region" description="Helical" evidence="11">
    <location>
        <begin position="68"/>
        <end position="88"/>
    </location>
</feature>
<dbReference type="InterPro" id="IPR041489">
    <property type="entry name" value="PDZ_6"/>
</dbReference>
<evidence type="ECO:0000256" key="5">
    <source>
        <dbReference type="ARBA" id="ARBA00022692"/>
    </source>
</evidence>
<dbReference type="InterPro" id="IPR004387">
    <property type="entry name" value="Pept_M50_Zn"/>
</dbReference>
<dbReference type="GO" id="GO:0046872">
    <property type="term" value="F:metal ion binding"/>
    <property type="evidence" value="ECO:0007669"/>
    <property type="project" value="UniProtKB-KW"/>
</dbReference>
<evidence type="ECO:0000313" key="14">
    <source>
        <dbReference type="Proteomes" id="UP000095228"/>
    </source>
</evidence>
<comment type="cofactor">
    <cofactor evidence="1 11">
        <name>Zn(2+)</name>
        <dbReference type="ChEBI" id="CHEBI:29105"/>
    </cofactor>
</comment>
<dbReference type="GO" id="GO:0006508">
    <property type="term" value="P:proteolysis"/>
    <property type="evidence" value="ECO:0007669"/>
    <property type="project" value="UniProtKB-KW"/>
</dbReference>
<dbReference type="InterPro" id="IPR001478">
    <property type="entry name" value="PDZ"/>
</dbReference>
<keyword evidence="4 13" id="KW-0645">Protease</keyword>
<dbReference type="InterPro" id="IPR008915">
    <property type="entry name" value="Peptidase_M50"/>
</dbReference>
<evidence type="ECO:0000256" key="8">
    <source>
        <dbReference type="ARBA" id="ARBA00022989"/>
    </source>
</evidence>
<evidence type="ECO:0000259" key="12">
    <source>
        <dbReference type="SMART" id="SM00228"/>
    </source>
</evidence>
<keyword evidence="10 11" id="KW-0472">Membrane</keyword>
<dbReference type="NCBIfam" id="TIGR00054">
    <property type="entry name" value="RIP metalloprotease RseP"/>
    <property type="match status" value="1"/>
</dbReference>
<feature type="transmembrane region" description="Helical" evidence="11">
    <location>
        <begin position="428"/>
        <end position="450"/>
    </location>
</feature>